<feature type="signal peptide" evidence="1">
    <location>
        <begin position="1"/>
        <end position="18"/>
    </location>
</feature>
<feature type="chain" id="PRO_5034610420" evidence="1">
    <location>
        <begin position="19"/>
        <end position="147"/>
    </location>
</feature>
<keyword evidence="1" id="KW-0732">Signal</keyword>
<organism evidence="2 3">
    <name type="scientific">Deinococcus arenae</name>
    <dbReference type="NCBI Taxonomy" id="1452751"/>
    <lineage>
        <taxon>Bacteria</taxon>
        <taxon>Thermotogati</taxon>
        <taxon>Deinococcota</taxon>
        <taxon>Deinococci</taxon>
        <taxon>Deinococcales</taxon>
        <taxon>Deinococcaceae</taxon>
        <taxon>Deinococcus</taxon>
    </lineage>
</organism>
<gene>
    <name evidence="2" type="ORF">GCM10008956_29900</name>
</gene>
<proteinExistence type="predicted"/>
<keyword evidence="3" id="KW-1185">Reference proteome</keyword>
<dbReference type="AlphaFoldDB" id="A0A8H9L7D3"/>
<evidence type="ECO:0000256" key="1">
    <source>
        <dbReference type="SAM" id="SignalP"/>
    </source>
</evidence>
<accession>A0A8H9L7D3</accession>
<dbReference type="RefSeq" id="WP_189062570.1">
    <property type="nucleotide sequence ID" value="NZ_BMQG01000011.1"/>
</dbReference>
<sequence>MRKFLIMIALSVISTANSQTLFKSSDNWTGTTTSFLYYNKNWSLPSLPTSSVSLWKGYASPTGELVLSVLTNSGGAPYIRASLDNASNCILSMSGTVYDRDDDVKIGDFSIRATAYKTTIEGFRFSGLYDDMQIRINTNFVFMCPNR</sequence>
<reference evidence="3" key="1">
    <citation type="journal article" date="2019" name="Int. J. Syst. Evol. Microbiol.">
        <title>The Global Catalogue of Microorganisms (GCM) 10K type strain sequencing project: providing services to taxonomists for standard genome sequencing and annotation.</title>
        <authorList>
            <consortium name="The Broad Institute Genomics Platform"/>
            <consortium name="The Broad Institute Genome Sequencing Center for Infectious Disease"/>
            <person name="Wu L."/>
            <person name="Ma J."/>
        </authorList>
    </citation>
    <scope>NUCLEOTIDE SEQUENCE [LARGE SCALE GENOMIC DNA]</scope>
    <source>
        <strain evidence="3">JCM 31047</strain>
    </source>
</reference>
<dbReference type="EMBL" id="BMQG01000011">
    <property type="protein sequence ID" value="GGM51884.1"/>
    <property type="molecule type" value="Genomic_DNA"/>
</dbReference>
<name>A0A8H9L7D3_9DEIO</name>
<protein>
    <submittedName>
        <fullName evidence="2">Uncharacterized protein</fullName>
    </submittedName>
</protein>
<evidence type="ECO:0000313" key="3">
    <source>
        <dbReference type="Proteomes" id="UP000600547"/>
    </source>
</evidence>
<evidence type="ECO:0000313" key="2">
    <source>
        <dbReference type="EMBL" id="GGM51884.1"/>
    </source>
</evidence>
<dbReference type="Proteomes" id="UP000600547">
    <property type="component" value="Unassembled WGS sequence"/>
</dbReference>
<comment type="caution">
    <text evidence="2">The sequence shown here is derived from an EMBL/GenBank/DDBJ whole genome shotgun (WGS) entry which is preliminary data.</text>
</comment>